<gene>
    <name evidence="1" type="ORF">LFZ47_01045</name>
</gene>
<evidence type="ECO:0000313" key="1">
    <source>
        <dbReference type="EMBL" id="ASG90412.1"/>
    </source>
</evidence>
<name>A0A6C7C7L5_SALER</name>
<evidence type="ECO:0000313" key="2">
    <source>
        <dbReference type="Proteomes" id="UP000198067"/>
    </source>
</evidence>
<protein>
    <submittedName>
        <fullName evidence="1">Uncharacterized protein</fullName>
    </submittedName>
</protein>
<accession>A0A6C7C7L5</accession>
<dbReference type="Proteomes" id="UP000198067">
    <property type="component" value="Chromosome"/>
</dbReference>
<organism evidence="1 2">
    <name type="scientific">Salmonella enterica subsp. salamae serovar 55:k:z39 str. 1315K</name>
    <dbReference type="NCBI Taxonomy" id="1243602"/>
    <lineage>
        <taxon>Bacteria</taxon>
        <taxon>Pseudomonadati</taxon>
        <taxon>Pseudomonadota</taxon>
        <taxon>Gammaproteobacteria</taxon>
        <taxon>Enterobacterales</taxon>
        <taxon>Enterobacteriaceae</taxon>
        <taxon>Salmonella</taxon>
    </lineage>
</organism>
<sequence>MPPGIKPPQHCASPGKPGWLLILRQNPRPGTALICNLRDASQTTTFICQNTFSIPEAGSQPLNSVNYASSRPVPVIPKPSFSILRL</sequence>
<reference evidence="1 2" key="1">
    <citation type="submission" date="2017-06" db="EMBL/GenBank/DDBJ databases">
        <title>Salmonella reference genomes for public health.</title>
        <authorList>
            <person name="Robertson J."/>
            <person name="Yoshida C."/>
            <person name="Gurnik S."/>
            <person name="Nash J."/>
        </authorList>
    </citation>
    <scope>NUCLEOTIDE SEQUENCE [LARGE SCALE GENOMIC DNA]</scope>
    <source>
        <strain evidence="1 2">1315K</strain>
    </source>
</reference>
<dbReference type="AlphaFoldDB" id="A0A6C7C7L5"/>
<dbReference type="EMBL" id="CP022139">
    <property type="protein sequence ID" value="ASG90412.1"/>
    <property type="molecule type" value="Genomic_DNA"/>
</dbReference>
<proteinExistence type="predicted"/>